<reference evidence="1" key="1">
    <citation type="journal article" date="2020" name="Stud. Mycol.">
        <title>101 Dothideomycetes genomes: a test case for predicting lifestyles and emergence of pathogens.</title>
        <authorList>
            <person name="Haridas S."/>
            <person name="Albert R."/>
            <person name="Binder M."/>
            <person name="Bloem J."/>
            <person name="Labutti K."/>
            <person name="Salamov A."/>
            <person name="Andreopoulos B."/>
            <person name="Baker S."/>
            <person name="Barry K."/>
            <person name="Bills G."/>
            <person name="Bluhm B."/>
            <person name="Cannon C."/>
            <person name="Castanera R."/>
            <person name="Culley D."/>
            <person name="Daum C."/>
            <person name="Ezra D."/>
            <person name="Gonzalez J."/>
            <person name="Henrissat B."/>
            <person name="Kuo A."/>
            <person name="Liang C."/>
            <person name="Lipzen A."/>
            <person name="Lutzoni F."/>
            <person name="Magnuson J."/>
            <person name="Mondo S."/>
            <person name="Nolan M."/>
            <person name="Ohm R."/>
            <person name="Pangilinan J."/>
            <person name="Park H.-J."/>
            <person name="Ramirez L."/>
            <person name="Alfaro M."/>
            <person name="Sun H."/>
            <person name="Tritt A."/>
            <person name="Yoshinaga Y."/>
            <person name="Zwiers L.-H."/>
            <person name="Turgeon B."/>
            <person name="Goodwin S."/>
            <person name="Spatafora J."/>
            <person name="Crous P."/>
            <person name="Grigoriev I."/>
        </authorList>
    </citation>
    <scope>NUCLEOTIDE SEQUENCE</scope>
    <source>
        <strain evidence="1">CBS 133067</strain>
    </source>
</reference>
<comment type="caution">
    <text evidence="1">The sequence shown here is derived from an EMBL/GenBank/DDBJ whole genome shotgun (WGS) entry which is preliminary data.</text>
</comment>
<protein>
    <submittedName>
        <fullName evidence="1">Uncharacterized protein</fullName>
    </submittedName>
</protein>
<evidence type="ECO:0000313" key="2">
    <source>
        <dbReference type="Proteomes" id="UP000799772"/>
    </source>
</evidence>
<name>A0A9P4ICS7_9PEZI</name>
<dbReference type="AlphaFoldDB" id="A0A9P4ICS7"/>
<proteinExistence type="predicted"/>
<accession>A0A9P4ICS7</accession>
<organism evidence="1 2">
    <name type="scientific">Rhizodiscina lignyota</name>
    <dbReference type="NCBI Taxonomy" id="1504668"/>
    <lineage>
        <taxon>Eukaryota</taxon>
        <taxon>Fungi</taxon>
        <taxon>Dikarya</taxon>
        <taxon>Ascomycota</taxon>
        <taxon>Pezizomycotina</taxon>
        <taxon>Dothideomycetes</taxon>
        <taxon>Pleosporomycetidae</taxon>
        <taxon>Aulographales</taxon>
        <taxon>Rhizodiscinaceae</taxon>
        <taxon>Rhizodiscina</taxon>
    </lineage>
</organism>
<evidence type="ECO:0000313" key="1">
    <source>
        <dbReference type="EMBL" id="KAF2096167.1"/>
    </source>
</evidence>
<dbReference type="Proteomes" id="UP000799772">
    <property type="component" value="Unassembled WGS sequence"/>
</dbReference>
<keyword evidence="2" id="KW-1185">Reference proteome</keyword>
<dbReference type="EMBL" id="ML978130">
    <property type="protein sequence ID" value="KAF2096167.1"/>
    <property type="molecule type" value="Genomic_DNA"/>
</dbReference>
<sequence>MATFAAHDNVRDSFTPFLFRFSTEIRQHIYDFVFDRETLDSSDMLKKNESNEPRSLYLSLGGHSNSKQFFYYLHINRKIRADMIEQVLPRLTLTAEIEELVCVLQLLTGGMRSNICRLRLIGNFGDSDSYSCIKNRREECKERSLTLKTAQHGEKETDARYMGMKDMLHISRGLSNLSHLILRPSLFGIGDYEYNLDEELDKILGYILDYRLLECLLELRGLRSFEIDRSGYENFIELECKIDKGCDCCVKIMEEVKNKRRILEAAEKRVREVVVTNKPMTF</sequence>
<gene>
    <name evidence="1" type="ORF">NA57DRAFT_78938</name>
</gene>